<dbReference type="AlphaFoldDB" id="A0A2X3KYY8"/>
<dbReference type="Pfam" id="PF00905">
    <property type="entry name" value="Transpeptidase"/>
    <property type="match status" value="1"/>
</dbReference>
<gene>
    <name evidence="4" type="primary">ftsI_6</name>
    <name evidence="4" type="ORF">NCTC12120_05991</name>
</gene>
<dbReference type="EMBL" id="UAVU01000009">
    <property type="protein sequence ID" value="SQC92790.1"/>
    <property type="molecule type" value="Genomic_DNA"/>
</dbReference>
<dbReference type="PANTHER" id="PTHR30627:SF1">
    <property type="entry name" value="PEPTIDOGLYCAN D,D-TRANSPEPTIDASE FTSI"/>
    <property type="match status" value="1"/>
</dbReference>
<proteinExistence type="predicted"/>
<evidence type="ECO:0000256" key="1">
    <source>
        <dbReference type="ARBA" id="ARBA00004370"/>
    </source>
</evidence>
<reference evidence="4 5" key="1">
    <citation type="submission" date="2018-06" db="EMBL/GenBank/DDBJ databases">
        <authorList>
            <consortium name="Pathogen Informatics"/>
            <person name="Doyle S."/>
        </authorList>
    </citation>
    <scope>NUCLEOTIDE SEQUENCE [LARGE SCALE GENOMIC DNA]</scope>
    <source>
        <strain evidence="4 5">NCTC12120</strain>
    </source>
</reference>
<dbReference type="InterPro" id="IPR012338">
    <property type="entry name" value="Beta-lactam/transpept-like"/>
</dbReference>
<name>A0A2X3KYY8_9ENTR</name>
<evidence type="ECO:0000259" key="3">
    <source>
        <dbReference type="Pfam" id="PF00905"/>
    </source>
</evidence>
<dbReference type="GO" id="GO:0071555">
    <property type="term" value="P:cell wall organization"/>
    <property type="evidence" value="ECO:0007669"/>
    <property type="project" value="TreeGrafter"/>
</dbReference>
<keyword evidence="4" id="KW-0808">Transferase</keyword>
<evidence type="ECO:0000256" key="2">
    <source>
        <dbReference type="ARBA" id="ARBA00023136"/>
    </source>
</evidence>
<dbReference type="GO" id="GO:0016757">
    <property type="term" value="F:glycosyltransferase activity"/>
    <property type="evidence" value="ECO:0007669"/>
    <property type="project" value="UniProtKB-KW"/>
</dbReference>
<evidence type="ECO:0000313" key="4">
    <source>
        <dbReference type="EMBL" id="SQC92790.1"/>
    </source>
</evidence>
<organism evidence="4 5">
    <name type="scientific">Cedecea neteri</name>
    <dbReference type="NCBI Taxonomy" id="158822"/>
    <lineage>
        <taxon>Bacteria</taxon>
        <taxon>Pseudomonadati</taxon>
        <taxon>Pseudomonadota</taxon>
        <taxon>Gammaproteobacteria</taxon>
        <taxon>Enterobacterales</taxon>
        <taxon>Enterobacteriaceae</taxon>
        <taxon>Cedecea</taxon>
    </lineage>
</organism>
<dbReference type="Gene3D" id="3.30.450.330">
    <property type="match status" value="1"/>
</dbReference>
<comment type="subcellular location">
    <subcellularLocation>
        <location evidence="1">Membrane</location>
    </subcellularLocation>
</comment>
<dbReference type="GO" id="GO:0005886">
    <property type="term" value="C:plasma membrane"/>
    <property type="evidence" value="ECO:0007669"/>
    <property type="project" value="TreeGrafter"/>
</dbReference>
<dbReference type="SUPFAM" id="SSF56601">
    <property type="entry name" value="beta-lactamase/transpeptidase-like"/>
    <property type="match status" value="1"/>
</dbReference>
<evidence type="ECO:0000313" key="5">
    <source>
        <dbReference type="Proteomes" id="UP000251197"/>
    </source>
</evidence>
<accession>A0A2X3KYY8</accession>
<protein>
    <submittedName>
        <fullName evidence="4">Peptidoglycan synthase FtsI</fullName>
        <ecNumber evidence="4">2.4.1.129</ecNumber>
    </submittedName>
</protein>
<keyword evidence="4" id="KW-0328">Glycosyltransferase</keyword>
<keyword evidence="2" id="KW-0472">Membrane</keyword>
<dbReference type="PANTHER" id="PTHR30627">
    <property type="entry name" value="PEPTIDOGLYCAN D,D-TRANSPEPTIDASE"/>
    <property type="match status" value="1"/>
</dbReference>
<dbReference type="InterPro" id="IPR050515">
    <property type="entry name" value="Beta-lactam/transpept"/>
</dbReference>
<dbReference type="EC" id="2.4.1.129" evidence="4"/>
<dbReference type="GO" id="GO:0008658">
    <property type="term" value="F:penicillin binding"/>
    <property type="evidence" value="ECO:0007669"/>
    <property type="project" value="InterPro"/>
</dbReference>
<feature type="domain" description="Penicillin-binding protein transpeptidase" evidence="3">
    <location>
        <begin position="2"/>
        <end position="96"/>
    </location>
</feature>
<sequence>MPEEIVHEVEHMMESVALPGGGGVKAAVHGYRVAVKTGTAKKIGPDGKYVDQYIAYTAGVAPASNPRYALVVVINDPSNGKYYGGAVSAPVFSQIMGDVLRLENIEPDGLPAGDNSMMVLNKMENDHAAM</sequence>
<dbReference type="Proteomes" id="UP000251197">
    <property type="component" value="Unassembled WGS sequence"/>
</dbReference>
<dbReference type="InterPro" id="IPR001460">
    <property type="entry name" value="PCN-bd_Tpept"/>
</dbReference>